<evidence type="ECO:0000313" key="5">
    <source>
        <dbReference type="Proteomes" id="UP000183569"/>
    </source>
</evidence>
<dbReference type="PANTHER" id="PTHR21340:SF0">
    <property type="entry name" value="BIS(5'-NUCLEOSYL)-TETRAPHOSPHATASE [ASYMMETRICAL]"/>
    <property type="match status" value="1"/>
</dbReference>
<organism evidence="4 5">
    <name type="scientific">Kosakonia sacchari</name>
    <dbReference type="NCBI Taxonomy" id="1158459"/>
    <lineage>
        <taxon>Bacteria</taxon>
        <taxon>Pseudomonadati</taxon>
        <taxon>Pseudomonadota</taxon>
        <taxon>Gammaproteobacteria</taxon>
        <taxon>Enterobacterales</taxon>
        <taxon>Enterobacteriaceae</taxon>
        <taxon>Kosakonia</taxon>
    </lineage>
</organism>
<dbReference type="InterPro" id="IPR000086">
    <property type="entry name" value="NUDIX_hydrolase_dom"/>
</dbReference>
<reference evidence="4 5" key="1">
    <citation type="submission" date="2016-10" db="EMBL/GenBank/DDBJ databases">
        <authorList>
            <person name="Varghese N."/>
            <person name="Submissions S."/>
        </authorList>
    </citation>
    <scope>NUCLEOTIDE SEQUENCE [LARGE SCALE GENOMIC DNA]</scope>
    <source>
        <strain evidence="4 5">CGMCC 1.12102</strain>
    </source>
</reference>
<dbReference type="CDD" id="cd04664">
    <property type="entry name" value="NUDIX_DHNTPase_like"/>
    <property type="match status" value="1"/>
</dbReference>
<dbReference type="InterPro" id="IPR015797">
    <property type="entry name" value="NUDIX_hydrolase-like_dom_sf"/>
</dbReference>
<dbReference type="PANTHER" id="PTHR21340">
    <property type="entry name" value="DIADENOSINE 5,5-P1,P4-TETRAPHOSPHATE PYROPHOSPHOHYDROLASE MUTT"/>
    <property type="match status" value="1"/>
</dbReference>
<dbReference type="GeneID" id="23843994"/>
<dbReference type="InterPro" id="IPR020084">
    <property type="entry name" value="NUDIX_hydrolase_CS"/>
</dbReference>
<sequence>MSKEIPIRCFSISLFVLCNFAAGWRVLLLKRSGNMLNGQWCQIAGGIEHAETAWQTALREAREETGLQLSELYSADCCEQFYEAHRDAITVAPVFVAYVDEACEITLNHEHSEYRWVSFADAHELLTFPGQRKTLDWVKTHFADSSPSPLLKMPSTL</sequence>
<evidence type="ECO:0000256" key="2">
    <source>
        <dbReference type="ARBA" id="ARBA00022801"/>
    </source>
</evidence>
<name>A0A1G4YIS7_9ENTR</name>
<protein>
    <submittedName>
        <fullName evidence="4">dATP pyrophosphohydrolase</fullName>
    </submittedName>
</protein>
<feature type="domain" description="Nudix hydrolase" evidence="3">
    <location>
        <begin position="5"/>
        <end position="139"/>
    </location>
</feature>
<dbReference type="PROSITE" id="PS51462">
    <property type="entry name" value="NUDIX"/>
    <property type="match status" value="1"/>
</dbReference>
<dbReference type="AlphaFoldDB" id="A0A1G4YIS7"/>
<dbReference type="EMBL" id="FMUI01000008">
    <property type="protein sequence ID" value="SCX53279.1"/>
    <property type="molecule type" value="Genomic_DNA"/>
</dbReference>
<dbReference type="InterPro" id="IPR051325">
    <property type="entry name" value="Nudix_hydrolase_domain"/>
</dbReference>
<dbReference type="SUPFAM" id="SSF55811">
    <property type="entry name" value="Nudix"/>
    <property type="match status" value="1"/>
</dbReference>
<dbReference type="GO" id="GO:0006754">
    <property type="term" value="P:ATP biosynthetic process"/>
    <property type="evidence" value="ECO:0007669"/>
    <property type="project" value="TreeGrafter"/>
</dbReference>
<keyword evidence="2 4" id="KW-0378">Hydrolase</keyword>
<gene>
    <name evidence="4" type="ORF">SAMN02927897_02776</name>
</gene>
<evidence type="ECO:0000313" key="4">
    <source>
        <dbReference type="EMBL" id="SCX53279.1"/>
    </source>
</evidence>
<dbReference type="RefSeq" id="WP_017458691.1">
    <property type="nucleotide sequence ID" value="NZ_FMUI01000008.1"/>
</dbReference>
<dbReference type="Gene3D" id="3.90.79.10">
    <property type="entry name" value="Nucleoside Triphosphate Pyrophosphohydrolase"/>
    <property type="match status" value="1"/>
</dbReference>
<accession>A0A1G4YIS7</accession>
<proteinExistence type="predicted"/>
<evidence type="ECO:0000259" key="3">
    <source>
        <dbReference type="PROSITE" id="PS51462"/>
    </source>
</evidence>
<evidence type="ECO:0000256" key="1">
    <source>
        <dbReference type="ARBA" id="ARBA00001946"/>
    </source>
</evidence>
<comment type="cofactor">
    <cofactor evidence="1">
        <name>Mg(2+)</name>
        <dbReference type="ChEBI" id="CHEBI:18420"/>
    </cofactor>
</comment>
<dbReference type="Pfam" id="PF00293">
    <property type="entry name" value="NUDIX"/>
    <property type="match status" value="1"/>
</dbReference>
<dbReference type="GO" id="GO:0006167">
    <property type="term" value="P:AMP biosynthetic process"/>
    <property type="evidence" value="ECO:0007669"/>
    <property type="project" value="TreeGrafter"/>
</dbReference>
<dbReference type="PROSITE" id="PS00893">
    <property type="entry name" value="NUDIX_BOX"/>
    <property type="match status" value="1"/>
</dbReference>
<dbReference type="GO" id="GO:0004081">
    <property type="term" value="F:bis(5'-nucleosyl)-tetraphosphatase (asymmetrical) activity"/>
    <property type="evidence" value="ECO:0007669"/>
    <property type="project" value="TreeGrafter"/>
</dbReference>
<dbReference type="Proteomes" id="UP000183569">
    <property type="component" value="Unassembled WGS sequence"/>
</dbReference>
<comment type="caution">
    <text evidence="4">The sequence shown here is derived from an EMBL/GenBank/DDBJ whole genome shotgun (WGS) entry which is preliminary data.</text>
</comment>